<organism evidence="2 3">
    <name type="scientific">Variibacter gotjawalensis</name>
    <dbReference type="NCBI Taxonomy" id="1333996"/>
    <lineage>
        <taxon>Bacteria</taxon>
        <taxon>Pseudomonadati</taxon>
        <taxon>Pseudomonadota</taxon>
        <taxon>Alphaproteobacteria</taxon>
        <taxon>Hyphomicrobiales</taxon>
        <taxon>Nitrobacteraceae</taxon>
        <taxon>Variibacter</taxon>
    </lineage>
</organism>
<evidence type="ECO:0000259" key="1">
    <source>
        <dbReference type="Pfam" id="PF14229"/>
    </source>
</evidence>
<keyword evidence="3" id="KW-1185">Reference proteome</keyword>
<accession>A0A0S3PZD3</accession>
<evidence type="ECO:0000313" key="3">
    <source>
        <dbReference type="Proteomes" id="UP000236884"/>
    </source>
</evidence>
<reference evidence="2 3" key="1">
    <citation type="submission" date="2015-08" db="EMBL/GenBank/DDBJ databases">
        <title>Investigation of the bacterial diversity of lava forest soil.</title>
        <authorList>
            <person name="Lee J.S."/>
        </authorList>
    </citation>
    <scope>NUCLEOTIDE SEQUENCE [LARGE SCALE GENOMIC DNA]</scope>
    <source>
        <strain evidence="2 3">GJW-30</strain>
    </source>
</reference>
<dbReference type="KEGG" id="vgo:GJW-30_1_03834"/>
<dbReference type="InterPro" id="IPR025567">
    <property type="entry name" value="DUF4332"/>
</dbReference>
<dbReference type="Pfam" id="PF14229">
    <property type="entry name" value="DUF4332"/>
    <property type="match status" value="1"/>
</dbReference>
<name>A0A0S3PZD3_9BRAD</name>
<dbReference type="EMBL" id="AP014946">
    <property type="protein sequence ID" value="BAT61277.1"/>
    <property type="molecule type" value="Genomic_DNA"/>
</dbReference>
<sequence length="135" mass="14965">MSYPIRDIDGVDDTVARALRKAGIRTTERLLEAAKDAPGRKALAAKTGLEERFLLTCANAADRLRVPGLGKGNAALMRHAGVETVRELKHRNATRLHNAMVQANKKRGLVKFAPNEDLVRRWIEEAGTLPLKIKY</sequence>
<proteinExistence type="predicted"/>
<dbReference type="RefSeq" id="WP_096357996.1">
    <property type="nucleotide sequence ID" value="NZ_AP014946.1"/>
</dbReference>
<dbReference type="Gene3D" id="1.10.150.20">
    <property type="entry name" value="5' to 3' exonuclease, C-terminal subdomain"/>
    <property type="match status" value="1"/>
</dbReference>
<feature type="domain" description="DUF4332" evidence="1">
    <location>
        <begin position="13"/>
        <end position="128"/>
    </location>
</feature>
<dbReference type="OrthoDB" id="9794786at2"/>
<dbReference type="Proteomes" id="UP000236884">
    <property type="component" value="Chromosome"/>
</dbReference>
<gene>
    <name evidence="2" type="ORF">GJW-30_1_03834</name>
</gene>
<evidence type="ECO:0000313" key="2">
    <source>
        <dbReference type="EMBL" id="BAT61277.1"/>
    </source>
</evidence>
<dbReference type="AlphaFoldDB" id="A0A0S3PZD3"/>
<protein>
    <recommendedName>
        <fullName evidence="1">DUF4332 domain-containing protein</fullName>
    </recommendedName>
</protein>